<evidence type="ECO:0000313" key="2">
    <source>
        <dbReference type="EMBL" id="MFC5457677.1"/>
    </source>
</evidence>
<feature type="chain" id="PRO_5045692512" evidence="1">
    <location>
        <begin position="23"/>
        <end position="252"/>
    </location>
</feature>
<sequence length="252" mass="26733">MSHRFFLSLLLLVSFASTAALADSPAKISEDYHKQSAAALVKLNDTLEKATTPLIAALIKAGDTAGAEQLTGQLKAKTAGEPVPTPHASATLLFAQYDQARGKALEPAQKAAVARIEAMLNSKEGGSLEVVAELGKVRAEIEAGKAAPAPPAIPMAWNYYTGIDKSRLVGELLLSADGTLALNTLKADGTPYMVGNPKRPAGSPGLWERTKNNVLKITLTPPGEREEFEMIITDKNAVMKRAVGDRFLTAKE</sequence>
<gene>
    <name evidence="2" type="ORF">ACFQDI_22605</name>
</gene>
<proteinExistence type="predicted"/>
<keyword evidence="3" id="KW-1185">Reference proteome</keyword>
<comment type="caution">
    <text evidence="2">The sequence shown here is derived from an EMBL/GenBank/DDBJ whole genome shotgun (WGS) entry which is preliminary data.</text>
</comment>
<evidence type="ECO:0000313" key="3">
    <source>
        <dbReference type="Proteomes" id="UP001596052"/>
    </source>
</evidence>
<protein>
    <submittedName>
        <fullName evidence="2">Uncharacterized protein</fullName>
    </submittedName>
</protein>
<evidence type="ECO:0000256" key="1">
    <source>
        <dbReference type="SAM" id="SignalP"/>
    </source>
</evidence>
<organism evidence="2 3">
    <name type="scientific">Prosthecobacter fluviatilis</name>
    <dbReference type="NCBI Taxonomy" id="445931"/>
    <lineage>
        <taxon>Bacteria</taxon>
        <taxon>Pseudomonadati</taxon>
        <taxon>Verrucomicrobiota</taxon>
        <taxon>Verrucomicrobiia</taxon>
        <taxon>Verrucomicrobiales</taxon>
        <taxon>Verrucomicrobiaceae</taxon>
        <taxon>Prosthecobacter</taxon>
    </lineage>
</organism>
<keyword evidence="1" id="KW-0732">Signal</keyword>
<dbReference type="EMBL" id="JBHSMQ010000012">
    <property type="protein sequence ID" value="MFC5457677.1"/>
    <property type="molecule type" value="Genomic_DNA"/>
</dbReference>
<accession>A0ABW0KXS2</accession>
<dbReference type="RefSeq" id="WP_377171247.1">
    <property type="nucleotide sequence ID" value="NZ_JBHSMQ010000012.1"/>
</dbReference>
<dbReference type="Proteomes" id="UP001596052">
    <property type="component" value="Unassembled WGS sequence"/>
</dbReference>
<name>A0ABW0KXS2_9BACT</name>
<reference evidence="3" key="1">
    <citation type="journal article" date="2019" name="Int. J. Syst. Evol. Microbiol.">
        <title>The Global Catalogue of Microorganisms (GCM) 10K type strain sequencing project: providing services to taxonomists for standard genome sequencing and annotation.</title>
        <authorList>
            <consortium name="The Broad Institute Genomics Platform"/>
            <consortium name="The Broad Institute Genome Sequencing Center for Infectious Disease"/>
            <person name="Wu L."/>
            <person name="Ma J."/>
        </authorList>
    </citation>
    <scope>NUCLEOTIDE SEQUENCE [LARGE SCALE GENOMIC DNA]</scope>
    <source>
        <strain evidence="3">CGMCC 4.1469</strain>
    </source>
</reference>
<feature type="signal peptide" evidence="1">
    <location>
        <begin position="1"/>
        <end position="22"/>
    </location>
</feature>